<reference evidence="1 2" key="1">
    <citation type="journal article" date="2020" name="Nat. Commun.">
        <title>Genome of Tripterygium wilfordii and identification of cytochrome P450 involved in triptolide biosynthesis.</title>
        <authorList>
            <person name="Tu L."/>
            <person name="Su P."/>
            <person name="Zhang Z."/>
            <person name="Gao L."/>
            <person name="Wang J."/>
            <person name="Hu T."/>
            <person name="Zhou J."/>
            <person name="Zhang Y."/>
            <person name="Zhao Y."/>
            <person name="Liu Y."/>
            <person name="Song Y."/>
            <person name="Tong Y."/>
            <person name="Lu Y."/>
            <person name="Yang J."/>
            <person name="Xu C."/>
            <person name="Jia M."/>
            <person name="Peters R.J."/>
            <person name="Huang L."/>
            <person name="Gao W."/>
        </authorList>
    </citation>
    <scope>NUCLEOTIDE SEQUENCE [LARGE SCALE GENOMIC DNA]</scope>
    <source>
        <strain evidence="2">cv. XIE 37</strain>
        <tissue evidence="1">Leaf</tissue>
    </source>
</reference>
<protein>
    <submittedName>
        <fullName evidence="1">Uncharacterized protein</fullName>
    </submittedName>
</protein>
<accession>A0A7J7DY58</accession>
<dbReference type="AlphaFoldDB" id="A0A7J7DY58"/>
<proteinExistence type="predicted"/>
<organism evidence="1 2">
    <name type="scientific">Tripterygium wilfordii</name>
    <name type="common">Thunder God vine</name>
    <dbReference type="NCBI Taxonomy" id="458696"/>
    <lineage>
        <taxon>Eukaryota</taxon>
        <taxon>Viridiplantae</taxon>
        <taxon>Streptophyta</taxon>
        <taxon>Embryophyta</taxon>
        <taxon>Tracheophyta</taxon>
        <taxon>Spermatophyta</taxon>
        <taxon>Magnoliopsida</taxon>
        <taxon>eudicotyledons</taxon>
        <taxon>Gunneridae</taxon>
        <taxon>Pentapetalae</taxon>
        <taxon>rosids</taxon>
        <taxon>fabids</taxon>
        <taxon>Celastrales</taxon>
        <taxon>Celastraceae</taxon>
        <taxon>Tripterygium</taxon>
    </lineage>
</organism>
<evidence type="ECO:0000313" key="2">
    <source>
        <dbReference type="Proteomes" id="UP000593562"/>
    </source>
</evidence>
<comment type="caution">
    <text evidence="1">The sequence shown here is derived from an EMBL/GenBank/DDBJ whole genome shotgun (WGS) entry which is preliminary data.</text>
</comment>
<dbReference type="InParanoid" id="A0A7J7DY58"/>
<gene>
    <name evidence="1" type="ORF">HS088_TW02G00279</name>
</gene>
<sequence length="104" mass="11910">MMYCNCMHIHGQNKMRFCEMMLVFMNTYSLRILFEEPIPRQLHKLPPSLHICLKAECVSITRMCDAVSSTISGFYKSSKELPRPKALGSIAMLMTISFASCKLQ</sequence>
<keyword evidence="2" id="KW-1185">Reference proteome</keyword>
<evidence type="ECO:0000313" key="1">
    <source>
        <dbReference type="EMBL" id="KAF5751267.1"/>
    </source>
</evidence>
<dbReference type="EMBL" id="JAAARO010000002">
    <property type="protein sequence ID" value="KAF5751267.1"/>
    <property type="molecule type" value="Genomic_DNA"/>
</dbReference>
<name>A0A7J7DY58_TRIWF</name>
<dbReference type="Proteomes" id="UP000593562">
    <property type="component" value="Unassembled WGS sequence"/>
</dbReference>